<evidence type="ECO:0000256" key="4">
    <source>
        <dbReference type="ARBA" id="ARBA00023136"/>
    </source>
</evidence>
<evidence type="ECO:0000256" key="1">
    <source>
        <dbReference type="ARBA" id="ARBA00004141"/>
    </source>
</evidence>
<dbReference type="InterPro" id="IPR044878">
    <property type="entry name" value="UbiA_sf"/>
</dbReference>
<dbReference type="Pfam" id="PF01040">
    <property type="entry name" value="UbiA"/>
    <property type="match status" value="1"/>
</dbReference>
<feature type="compositionally biased region" description="Pro residues" evidence="5">
    <location>
        <begin position="1"/>
        <end position="26"/>
    </location>
</feature>
<evidence type="ECO:0000313" key="8">
    <source>
        <dbReference type="Proteomes" id="UP001595847"/>
    </source>
</evidence>
<feature type="transmembrane region" description="Helical" evidence="6">
    <location>
        <begin position="141"/>
        <end position="158"/>
    </location>
</feature>
<accession>A0ABV8FI13</accession>
<dbReference type="EC" id="2.4.2.45" evidence="7"/>
<evidence type="ECO:0000256" key="3">
    <source>
        <dbReference type="ARBA" id="ARBA00022989"/>
    </source>
</evidence>
<keyword evidence="7" id="KW-0328">Glycosyltransferase</keyword>
<keyword evidence="7" id="KW-0808">Transferase</keyword>
<dbReference type="RefSeq" id="WP_378529808.1">
    <property type="nucleotide sequence ID" value="NZ_JBHSBH010000003.1"/>
</dbReference>
<dbReference type="NCBIfam" id="NF008978">
    <property type="entry name" value="PRK12324.1-4"/>
    <property type="match status" value="1"/>
</dbReference>
<evidence type="ECO:0000256" key="5">
    <source>
        <dbReference type="SAM" id="MobiDB-lite"/>
    </source>
</evidence>
<reference evidence="8" key="1">
    <citation type="journal article" date="2019" name="Int. J. Syst. Evol. Microbiol.">
        <title>The Global Catalogue of Microorganisms (GCM) 10K type strain sequencing project: providing services to taxonomists for standard genome sequencing and annotation.</title>
        <authorList>
            <consortium name="The Broad Institute Genomics Platform"/>
            <consortium name="The Broad Institute Genome Sequencing Center for Infectious Disease"/>
            <person name="Wu L."/>
            <person name="Ma J."/>
        </authorList>
    </citation>
    <scope>NUCLEOTIDE SEQUENCE [LARGE SCALE GENOMIC DNA]</scope>
    <source>
        <strain evidence="8">TBRC 1826</strain>
    </source>
</reference>
<organism evidence="7 8">
    <name type="scientific">Nocardiopsis sediminis</name>
    <dbReference type="NCBI Taxonomy" id="1778267"/>
    <lineage>
        <taxon>Bacteria</taxon>
        <taxon>Bacillati</taxon>
        <taxon>Actinomycetota</taxon>
        <taxon>Actinomycetes</taxon>
        <taxon>Streptosporangiales</taxon>
        <taxon>Nocardiopsidaceae</taxon>
        <taxon>Nocardiopsis</taxon>
    </lineage>
</organism>
<dbReference type="GO" id="GO:0016757">
    <property type="term" value="F:glycosyltransferase activity"/>
    <property type="evidence" value="ECO:0007669"/>
    <property type="project" value="UniProtKB-KW"/>
</dbReference>
<keyword evidence="3 6" id="KW-1133">Transmembrane helix</keyword>
<keyword evidence="4 6" id="KW-0472">Membrane</keyword>
<protein>
    <submittedName>
        <fullName evidence="7">Decaprenyl-phosphate phosphoribosyltransferase</fullName>
        <ecNumber evidence="7">2.4.2.45</ecNumber>
    </submittedName>
</protein>
<sequence>MARPSDPPPGPLPPAGPEAPSPPAAPPWTVTGRARALLRASRPKQWLKNLLVFAAPGAAGQLGDPDALGRTAAVFVVFCIAASGTYLLNDVRDVDRDREHERKRHRPVAAGALPVGWAAAAGVLLIAAALAAAIAAGGRPVLAVLTAYLVLTGAYTAVLKSVTVCDIIAVAGCHVLRALAGAVAIGVPVTSWFLIVVSLAALLVVTGKREAELRGPAGTRTRATLARYTVSYLTQVRTMVSGALIVTFCLWALDGSGTGDPLPFRAASIVPFIACVLRYHMLVDRGIGEEPEEIALRDRGLQLGVLSLLILVGLGAHLG</sequence>
<keyword evidence="2 6" id="KW-0812">Transmembrane</keyword>
<comment type="subcellular location">
    <subcellularLocation>
        <location evidence="1">Membrane</location>
        <topology evidence="1">Multi-pass membrane protein</topology>
    </subcellularLocation>
</comment>
<keyword evidence="8" id="KW-1185">Reference proteome</keyword>
<evidence type="ECO:0000313" key="7">
    <source>
        <dbReference type="EMBL" id="MFC3994969.1"/>
    </source>
</evidence>
<proteinExistence type="predicted"/>
<evidence type="ECO:0000256" key="6">
    <source>
        <dbReference type="SAM" id="Phobius"/>
    </source>
</evidence>
<dbReference type="Proteomes" id="UP001595847">
    <property type="component" value="Unassembled WGS sequence"/>
</dbReference>
<feature type="region of interest" description="Disordered" evidence="5">
    <location>
        <begin position="1"/>
        <end position="28"/>
    </location>
</feature>
<feature type="transmembrane region" description="Helical" evidence="6">
    <location>
        <begin position="67"/>
        <end position="88"/>
    </location>
</feature>
<name>A0ABV8FI13_9ACTN</name>
<dbReference type="EMBL" id="JBHSBH010000003">
    <property type="protein sequence ID" value="MFC3994969.1"/>
    <property type="molecule type" value="Genomic_DNA"/>
</dbReference>
<gene>
    <name evidence="7" type="ORF">ACFOVU_03530</name>
</gene>
<feature type="transmembrane region" description="Helical" evidence="6">
    <location>
        <begin position="191"/>
        <end position="207"/>
    </location>
</feature>
<dbReference type="CDD" id="cd13963">
    <property type="entry name" value="PT_UbiA_2"/>
    <property type="match status" value="1"/>
</dbReference>
<dbReference type="Gene3D" id="1.10.357.140">
    <property type="entry name" value="UbiA prenyltransferase"/>
    <property type="match status" value="1"/>
</dbReference>
<evidence type="ECO:0000256" key="2">
    <source>
        <dbReference type="ARBA" id="ARBA00022692"/>
    </source>
</evidence>
<comment type="caution">
    <text evidence="7">The sequence shown here is derived from an EMBL/GenBank/DDBJ whole genome shotgun (WGS) entry which is preliminary data.</text>
</comment>
<dbReference type="InterPro" id="IPR000537">
    <property type="entry name" value="UbiA_prenyltransferase"/>
</dbReference>
<feature type="transmembrane region" description="Helical" evidence="6">
    <location>
        <begin position="108"/>
        <end position="135"/>
    </location>
</feature>